<dbReference type="STRING" id="1077974.GOEFS_083_00410"/>
<accession>H0R2V8</accession>
<dbReference type="Gene3D" id="3.40.50.720">
    <property type="entry name" value="NAD(P)-binding Rossmann-like Domain"/>
    <property type="match status" value="1"/>
</dbReference>
<dbReference type="InterPro" id="IPR036291">
    <property type="entry name" value="NAD(P)-bd_dom_sf"/>
</dbReference>
<dbReference type="NCBIfam" id="NF004846">
    <property type="entry name" value="PRK06197.1"/>
    <property type="match status" value="1"/>
</dbReference>
<reference evidence="2 3" key="1">
    <citation type="submission" date="2011-12" db="EMBL/GenBank/DDBJ databases">
        <title>Whole genome shotgun sequence of Gordonia effusa NBRC 100432.</title>
        <authorList>
            <person name="Yoshida I."/>
            <person name="Takarada H."/>
            <person name="Hosoyama A."/>
            <person name="Tsuchikane K."/>
            <person name="Katsumata H."/>
            <person name="Yamazaki S."/>
            <person name="Fujita N."/>
        </authorList>
    </citation>
    <scope>NUCLEOTIDE SEQUENCE [LARGE SCALE GENOMIC DNA]</scope>
    <source>
        <strain evidence="2 3">NBRC 100432</strain>
    </source>
</reference>
<protein>
    <submittedName>
        <fullName evidence="2">Putative oxidoreductase</fullName>
    </submittedName>
</protein>
<dbReference type="Proteomes" id="UP000035034">
    <property type="component" value="Unassembled WGS sequence"/>
</dbReference>
<gene>
    <name evidence="2" type="ORF">GOEFS_083_00410</name>
</gene>
<dbReference type="eggNOG" id="COG1028">
    <property type="taxonomic scope" value="Bacteria"/>
</dbReference>
<comment type="caution">
    <text evidence="2">The sequence shown here is derived from an EMBL/GenBank/DDBJ whole genome shotgun (WGS) entry which is preliminary data.</text>
</comment>
<dbReference type="GO" id="GO:0016491">
    <property type="term" value="F:oxidoreductase activity"/>
    <property type="evidence" value="ECO:0007669"/>
    <property type="project" value="UniProtKB-KW"/>
</dbReference>
<dbReference type="AlphaFoldDB" id="H0R2V8"/>
<dbReference type="EMBL" id="BAEH01000083">
    <property type="protein sequence ID" value="GAB19409.1"/>
    <property type="molecule type" value="Genomic_DNA"/>
</dbReference>
<dbReference type="InterPro" id="IPR002347">
    <property type="entry name" value="SDR_fam"/>
</dbReference>
<organism evidence="2 3">
    <name type="scientific">Gordonia effusa NBRC 100432</name>
    <dbReference type="NCBI Taxonomy" id="1077974"/>
    <lineage>
        <taxon>Bacteria</taxon>
        <taxon>Bacillati</taxon>
        <taxon>Actinomycetota</taxon>
        <taxon>Actinomycetes</taxon>
        <taxon>Mycobacteriales</taxon>
        <taxon>Gordoniaceae</taxon>
        <taxon>Gordonia</taxon>
    </lineage>
</organism>
<dbReference type="PRINTS" id="PR00081">
    <property type="entry name" value="GDHRDH"/>
</dbReference>
<dbReference type="OrthoDB" id="4449798at2"/>
<sequence>MGWSTADIPDQSGRTFVVTGANSGLGEQTTRALIAAGATVVMACRNLTTAQALADELGERAQVEKLDLSDLSSVRDFASRVERADVLINNAGVMAVPERRTADGFEMQMGTNHLGHFALTGLLLDKVTDRVVTLSSFMHQAGRINLEDLNWEKRRYRRWTAYGDSKMANLMFGKELAKRLEASGSSVGSMIAHPGYADTGLQGHTESFMDYFMAIGNKTPFAQSAAAGALPTLFAATAPDASSGVFYGPKRIMVGPPAVSKYNRRANNQGTRNGLWDLSAKLTGVSVA</sequence>
<keyword evidence="3" id="KW-1185">Reference proteome</keyword>
<evidence type="ECO:0000313" key="3">
    <source>
        <dbReference type="Proteomes" id="UP000035034"/>
    </source>
</evidence>
<keyword evidence="1" id="KW-0560">Oxidoreductase</keyword>
<dbReference type="PANTHER" id="PTHR43157">
    <property type="entry name" value="PHOSPHATIDYLINOSITOL-GLYCAN BIOSYNTHESIS CLASS F PROTEIN-RELATED"/>
    <property type="match status" value="1"/>
</dbReference>
<name>H0R2V8_9ACTN</name>
<evidence type="ECO:0000256" key="1">
    <source>
        <dbReference type="ARBA" id="ARBA00023002"/>
    </source>
</evidence>
<dbReference type="PANTHER" id="PTHR43157:SF31">
    <property type="entry name" value="PHOSPHATIDYLINOSITOL-GLYCAN BIOSYNTHESIS CLASS F PROTEIN"/>
    <property type="match status" value="1"/>
</dbReference>
<dbReference type="RefSeq" id="WP_007318744.1">
    <property type="nucleotide sequence ID" value="NZ_BAEH01000083.1"/>
</dbReference>
<proteinExistence type="predicted"/>
<dbReference type="SUPFAM" id="SSF51735">
    <property type="entry name" value="NAD(P)-binding Rossmann-fold domains"/>
    <property type="match status" value="1"/>
</dbReference>
<dbReference type="Pfam" id="PF00106">
    <property type="entry name" value="adh_short"/>
    <property type="match status" value="1"/>
</dbReference>
<evidence type="ECO:0000313" key="2">
    <source>
        <dbReference type="EMBL" id="GAB19409.1"/>
    </source>
</evidence>